<protein>
    <submittedName>
        <fullName evidence="5">Uncharacterized protein</fullName>
    </submittedName>
</protein>
<feature type="signal peptide" evidence="2">
    <location>
        <begin position="1"/>
        <end position="24"/>
    </location>
</feature>
<evidence type="ECO:0000259" key="4">
    <source>
        <dbReference type="PROSITE" id="PS51390"/>
    </source>
</evidence>
<evidence type="ECO:0000313" key="6">
    <source>
        <dbReference type="Proteomes" id="UP000694421"/>
    </source>
</evidence>
<feature type="chain" id="PRO_5034023493" evidence="2">
    <location>
        <begin position="25"/>
        <end position="128"/>
    </location>
</feature>
<dbReference type="PROSITE" id="PS00280">
    <property type="entry name" value="BPTI_KUNITZ_1"/>
    <property type="match status" value="1"/>
</dbReference>
<sequence length="128" mass="14043">MGSAPPSLIVGTLLLWAGLALVSGNHRPEICFLPADRGPCKAYKSHFFYNPDSNQCEKFIYGGCQGNENNFETLQKCRDTCVEKPGICPRPNRDLVTVCQEKCAHDWSCPGPQKCCSFGCLVKCADPV</sequence>
<dbReference type="Gene3D" id="4.10.410.10">
    <property type="entry name" value="Pancreatic trypsin inhibitor Kunitz domain"/>
    <property type="match status" value="1"/>
</dbReference>
<dbReference type="OMA" id="RPEFCHL"/>
<organism evidence="5 6">
    <name type="scientific">Salvator merianae</name>
    <name type="common">Argentine black and white tegu</name>
    <name type="synonym">Tupinambis merianae</name>
    <dbReference type="NCBI Taxonomy" id="96440"/>
    <lineage>
        <taxon>Eukaryota</taxon>
        <taxon>Metazoa</taxon>
        <taxon>Chordata</taxon>
        <taxon>Craniata</taxon>
        <taxon>Vertebrata</taxon>
        <taxon>Euteleostomi</taxon>
        <taxon>Lepidosauria</taxon>
        <taxon>Squamata</taxon>
        <taxon>Bifurcata</taxon>
        <taxon>Unidentata</taxon>
        <taxon>Episquamata</taxon>
        <taxon>Laterata</taxon>
        <taxon>Teiioidea</taxon>
        <taxon>Teiidae</taxon>
        <taxon>Salvator</taxon>
    </lineage>
</organism>
<dbReference type="Pfam" id="PF00095">
    <property type="entry name" value="WAP"/>
    <property type="match status" value="1"/>
</dbReference>
<evidence type="ECO:0000259" key="3">
    <source>
        <dbReference type="PROSITE" id="PS50279"/>
    </source>
</evidence>
<keyword evidence="1" id="KW-1015">Disulfide bond</keyword>
<dbReference type="InterPro" id="IPR008197">
    <property type="entry name" value="WAP_dom"/>
</dbReference>
<dbReference type="InterPro" id="IPR036880">
    <property type="entry name" value="Kunitz_BPTI_sf"/>
</dbReference>
<dbReference type="PANTHER" id="PTHR46751">
    <property type="entry name" value="EPPIN"/>
    <property type="match status" value="1"/>
</dbReference>
<dbReference type="GO" id="GO:0005576">
    <property type="term" value="C:extracellular region"/>
    <property type="evidence" value="ECO:0007669"/>
    <property type="project" value="InterPro"/>
</dbReference>
<dbReference type="PROSITE" id="PS51390">
    <property type="entry name" value="WAP"/>
    <property type="match status" value="1"/>
</dbReference>
<dbReference type="PANTHER" id="PTHR46751:SF1">
    <property type="entry name" value="WAP FOUR-DISULFIDE CORE DOMAIN PROTEIN 6A"/>
    <property type="match status" value="1"/>
</dbReference>
<name>A0A8D0BUG5_SALMN</name>
<dbReference type="SUPFAM" id="SSF57362">
    <property type="entry name" value="BPTI-like"/>
    <property type="match status" value="1"/>
</dbReference>
<dbReference type="Pfam" id="PF00014">
    <property type="entry name" value="Kunitz_BPTI"/>
    <property type="match status" value="1"/>
</dbReference>
<dbReference type="SUPFAM" id="SSF57256">
    <property type="entry name" value="Elafin-like"/>
    <property type="match status" value="1"/>
</dbReference>
<dbReference type="SMART" id="SM00131">
    <property type="entry name" value="KU"/>
    <property type="match status" value="1"/>
</dbReference>
<dbReference type="Proteomes" id="UP000694421">
    <property type="component" value="Unplaced"/>
</dbReference>
<dbReference type="InterPro" id="IPR002223">
    <property type="entry name" value="Kunitz_BPTI"/>
</dbReference>
<feature type="domain" description="WAP" evidence="4">
    <location>
        <begin position="81"/>
        <end position="128"/>
    </location>
</feature>
<evidence type="ECO:0000256" key="2">
    <source>
        <dbReference type="SAM" id="SignalP"/>
    </source>
</evidence>
<keyword evidence="2" id="KW-0732">Signal</keyword>
<dbReference type="InterPro" id="IPR051388">
    <property type="entry name" value="Serpin_venom_toxin"/>
</dbReference>
<reference evidence="5" key="1">
    <citation type="submission" date="2025-08" db="UniProtKB">
        <authorList>
            <consortium name="Ensembl"/>
        </authorList>
    </citation>
    <scope>IDENTIFICATION</scope>
</reference>
<accession>A0A8D0BUG5</accession>
<dbReference type="CDD" id="cd00199">
    <property type="entry name" value="WAP"/>
    <property type="match status" value="1"/>
</dbReference>
<dbReference type="InterPro" id="IPR036645">
    <property type="entry name" value="Elafin-like_sf"/>
</dbReference>
<dbReference type="Ensembl" id="ENSSMRT00000015573.1">
    <property type="protein sequence ID" value="ENSSMRP00000013369.1"/>
    <property type="gene ID" value="ENSSMRG00000010401.1"/>
</dbReference>
<proteinExistence type="predicted"/>
<dbReference type="SMART" id="SM00217">
    <property type="entry name" value="WAP"/>
    <property type="match status" value="1"/>
</dbReference>
<dbReference type="PROSITE" id="PS50279">
    <property type="entry name" value="BPTI_KUNITZ_2"/>
    <property type="match status" value="1"/>
</dbReference>
<evidence type="ECO:0000256" key="1">
    <source>
        <dbReference type="ARBA" id="ARBA00023157"/>
    </source>
</evidence>
<keyword evidence="6" id="KW-1185">Reference proteome</keyword>
<dbReference type="Gene3D" id="4.10.75.10">
    <property type="entry name" value="Elafin-like"/>
    <property type="match status" value="1"/>
</dbReference>
<reference evidence="5" key="2">
    <citation type="submission" date="2025-09" db="UniProtKB">
        <authorList>
            <consortium name="Ensembl"/>
        </authorList>
    </citation>
    <scope>IDENTIFICATION</scope>
</reference>
<evidence type="ECO:0000313" key="5">
    <source>
        <dbReference type="Ensembl" id="ENSSMRP00000013369.1"/>
    </source>
</evidence>
<dbReference type="GO" id="GO:0004867">
    <property type="term" value="F:serine-type endopeptidase inhibitor activity"/>
    <property type="evidence" value="ECO:0007669"/>
    <property type="project" value="InterPro"/>
</dbReference>
<dbReference type="InterPro" id="IPR020901">
    <property type="entry name" value="Prtase_inh_Kunz-CS"/>
</dbReference>
<dbReference type="GeneTree" id="ENSGT00940000164331"/>
<dbReference type="FunFam" id="4.10.410.10:FF:000004">
    <property type="entry name" value="Tissue factor pathway inhibitor"/>
    <property type="match status" value="1"/>
</dbReference>
<feature type="domain" description="BPTI/Kunitz inhibitor" evidence="3">
    <location>
        <begin position="31"/>
        <end position="81"/>
    </location>
</feature>
<dbReference type="PRINTS" id="PR00003">
    <property type="entry name" value="4DISULPHCORE"/>
</dbReference>
<dbReference type="PRINTS" id="PR00759">
    <property type="entry name" value="BASICPTASE"/>
</dbReference>
<dbReference type="AlphaFoldDB" id="A0A8D0BUG5"/>